<comment type="similarity">
    <text evidence="6">Belongs to the methyltransferase superfamily. METTL16/RlmF family.</text>
</comment>
<keyword evidence="4 6" id="KW-0808">Transferase</keyword>
<evidence type="ECO:0000256" key="4">
    <source>
        <dbReference type="ARBA" id="ARBA00022679"/>
    </source>
</evidence>
<evidence type="ECO:0000313" key="7">
    <source>
        <dbReference type="EMBL" id="NVO84083.1"/>
    </source>
</evidence>
<dbReference type="InterPro" id="IPR029063">
    <property type="entry name" value="SAM-dependent_MTases_sf"/>
</dbReference>
<keyword evidence="5 6" id="KW-0949">S-adenosyl-L-methionine</keyword>
<evidence type="ECO:0000256" key="2">
    <source>
        <dbReference type="ARBA" id="ARBA00022552"/>
    </source>
</evidence>
<dbReference type="Pfam" id="PF05971">
    <property type="entry name" value="Methyltransf_10"/>
    <property type="match status" value="1"/>
</dbReference>
<dbReference type="PIRSF" id="PIRSF029038">
    <property type="entry name" value="Mtase_YbiN_prd"/>
    <property type="match status" value="1"/>
</dbReference>
<dbReference type="Proteomes" id="UP000626554">
    <property type="component" value="Unassembled WGS sequence"/>
</dbReference>
<dbReference type="GO" id="GO:0052907">
    <property type="term" value="F:23S rRNA (adenine(1618)-N(6))-methyltransferase activity"/>
    <property type="evidence" value="ECO:0007669"/>
    <property type="project" value="UniProtKB-EC"/>
</dbReference>
<evidence type="ECO:0000256" key="5">
    <source>
        <dbReference type="ARBA" id="ARBA00022691"/>
    </source>
</evidence>
<dbReference type="SUPFAM" id="SSF53335">
    <property type="entry name" value="S-adenosyl-L-methionine-dependent methyltransferases"/>
    <property type="match status" value="1"/>
</dbReference>
<comment type="subcellular location">
    <subcellularLocation>
        <location evidence="6">Cytoplasm</location>
    </subcellularLocation>
</comment>
<dbReference type="EMBL" id="JABKAV010000007">
    <property type="protein sequence ID" value="NVO84083.1"/>
    <property type="molecule type" value="Genomic_DNA"/>
</dbReference>
<organism evidence="7 8">
    <name type="scientific">Hymenobacter terrestris</name>
    <dbReference type="NCBI Taxonomy" id="2748310"/>
    <lineage>
        <taxon>Bacteria</taxon>
        <taxon>Pseudomonadati</taxon>
        <taxon>Bacteroidota</taxon>
        <taxon>Cytophagia</taxon>
        <taxon>Cytophagales</taxon>
        <taxon>Hymenobacteraceae</taxon>
        <taxon>Hymenobacter</taxon>
    </lineage>
</organism>
<keyword evidence="8" id="KW-1185">Reference proteome</keyword>
<name>A0ABX2PZI2_9BACT</name>
<gene>
    <name evidence="6 7" type="primary">rlmF</name>
    <name evidence="7" type="ORF">HW556_04230</name>
</gene>
<dbReference type="InterPro" id="IPR010286">
    <property type="entry name" value="METTL16/RlmF"/>
</dbReference>
<proteinExistence type="inferred from homology"/>
<keyword evidence="1 6" id="KW-0963">Cytoplasm</keyword>
<dbReference type="NCBIfam" id="NF008725">
    <property type="entry name" value="PRK11727.1"/>
    <property type="match status" value="1"/>
</dbReference>
<dbReference type="InterPro" id="IPR002052">
    <property type="entry name" value="DNA_methylase_N6_adenine_CS"/>
</dbReference>
<dbReference type="CDD" id="cd02440">
    <property type="entry name" value="AdoMet_MTases"/>
    <property type="match status" value="1"/>
</dbReference>
<reference evidence="7 8" key="1">
    <citation type="submission" date="2020-05" db="EMBL/GenBank/DDBJ databases">
        <title>Hymenobacter terrestris sp. nov. and Hymenobacter lapidiphilus sp. nov., isolated from regoliths in Antarctica.</title>
        <authorList>
            <person name="Sedlacek I."/>
            <person name="Pantucek R."/>
            <person name="Zeman M."/>
            <person name="Holochova P."/>
            <person name="Kralova S."/>
            <person name="Stankova E."/>
            <person name="Sedo O."/>
            <person name="Micenkova L."/>
            <person name="Svec P."/>
            <person name="Gupta V."/>
            <person name="Sood U."/>
            <person name="Korpole U.S."/>
            <person name="Lal R."/>
        </authorList>
    </citation>
    <scope>NUCLEOTIDE SEQUENCE [LARGE SCALE GENOMIC DNA]</scope>
    <source>
        <strain evidence="7 8">P5252</strain>
    </source>
</reference>
<comment type="caution">
    <text evidence="7">The sequence shown here is derived from an EMBL/GenBank/DDBJ whole genome shotgun (WGS) entry which is preliminary data.</text>
</comment>
<dbReference type="Gene3D" id="3.40.50.150">
    <property type="entry name" value="Vaccinia Virus protein VP39"/>
    <property type="match status" value="1"/>
</dbReference>
<dbReference type="PROSITE" id="PS00092">
    <property type="entry name" value="N6_MTASE"/>
    <property type="match status" value="1"/>
</dbReference>
<dbReference type="HAMAP" id="MF_01848">
    <property type="entry name" value="23SrRNA_methyltr_F"/>
    <property type="match status" value="1"/>
</dbReference>
<dbReference type="RefSeq" id="WP_176898275.1">
    <property type="nucleotide sequence ID" value="NZ_JABKAV010000007.1"/>
</dbReference>
<evidence type="ECO:0000256" key="3">
    <source>
        <dbReference type="ARBA" id="ARBA00022603"/>
    </source>
</evidence>
<keyword evidence="3 6" id="KW-0489">Methyltransferase</keyword>
<sequence>MHPRNPHNGRYDFAQLTAASPALAPFVVSNPAGDNSIDFANPAAVKALNQALLRQHYDVQHWDVPAGYLCPPIPGRADYLHYAADLLATDNAGTVPTDKAVHVLDIGVGANCVYPIIGTKAYGWRFVGSETDSVALKAAKSMVAANPALANRVELRAQSHQAFVFEDIVKPREEFDLVVCNPPFHASAEEAASGSRRKGRNLGYPKTSGAPVLNFGGQNTELWCEGGEEGFLKRMVAQSVGVRERVLWFSTLISKKETLPSIYHFLKLAGSPETRTIEMKQGQKISRIVAWTFQTPEQRQEWAARRWKAHQQASQPI</sequence>
<dbReference type="PANTHER" id="PTHR13393">
    <property type="entry name" value="SAM-DEPENDENT METHYLTRANSFERASE"/>
    <property type="match status" value="1"/>
</dbReference>
<comment type="catalytic activity">
    <reaction evidence="6">
        <text>adenosine(1618) in 23S rRNA + S-adenosyl-L-methionine = N(6)-methyladenosine(1618) in 23S rRNA + S-adenosyl-L-homocysteine + H(+)</text>
        <dbReference type="Rhea" id="RHEA:16497"/>
        <dbReference type="Rhea" id="RHEA-COMP:10229"/>
        <dbReference type="Rhea" id="RHEA-COMP:10231"/>
        <dbReference type="ChEBI" id="CHEBI:15378"/>
        <dbReference type="ChEBI" id="CHEBI:57856"/>
        <dbReference type="ChEBI" id="CHEBI:59789"/>
        <dbReference type="ChEBI" id="CHEBI:74411"/>
        <dbReference type="ChEBI" id="CHEBI:74449"/>
        <dbReference type="EC" id="2.1.1.181"/>
    </reaction>
</comment>
<dbReference type="PANTHER" id="PTHR13393:SF0">
    <property type="entry name" value="RNA N6-ADENOSINE-METHYLTRANSFERASE METTL16"/>
    <property type="match status" value="1"/>
</dbReference>
<accession>A0ABX2PZI2</accession>
<keyword evidence="2 6" id="KW-0698">rRNA processing</keyword>
<protein>
    <recommendedName>
        <fullName evidence="6">Ribosomal RNA large subunit methyltransferase F</fullName>
        <ecNumber evidence="6">2.1.1.181</ecNumber>
    </recommendedName>
    <alternativeName>
        <fullName evidence="6">23S rRNA mA1618 methyltransferase</fullName>
    </alternativeName>
    <alternativeName>
        <fullName evidence="6">rRNA adenine N-6-methyltransferase</fullName>
    </alternativeName>
</protein>
<evidence type="ECO:0000256" key="6">
    <source>
        <dbReference type="HAMAP-Rule" id="MF_01848"/>
    </source>
</evidence>
<evidence type="ECO:0000256" key="1">
    <source>
        <dbReference type="ARBA" id="ARBA00022490"/>
    </source>
</evidence>
<comment type="function">
    <text evidence="6">Specifically methylates the adenine in position 1618 of 23S rRNA.</text>
</comment>
<dbReference type="InterPro" id="IPR016909">
    <property type="entry name" value="rRNA_lsu_MeTfrase_F"/>
</dbReference>
<evidence type="ECO:0000313" key="8">
    <source>
        <dbReference type="Proteomes" id="UP000626554"/>
    </source>
</evidence>
<dbReference type="EC" id="2.1.1.181" evidence="6"/>